<dbReference type="AlphaFoldDB" id="A0A382BIG6"/>
<gene>
    <name evidence="1" type="ORF">METZ01_LOCUS166484</name>
</gene>
<proteinExistence type="predicted"/>
<accession>A0A382BIG6</accession>
<organism evidence="1">
    <name type="scientific">marine metagenome</name>
    <dbReference type="NCBI Taxonomy" id="408172"/>
    <lineage>
        <taxon>unclassified sequences</taxon>
        <taxon>metagenomes</taxon>
        <taxon>ecological metagenomes</taxon>
    </lineage>
</organism>
<name>A0A382BIG6_9ZZZZ</name>
<sequence length="87" mass="10564">MEFEELCKAFEQEEQMKTKHLQKKAAKKKVTRKVKHDKIVMRDHVRHQLMRDVEYQIKHLRQRNAADCDVVAFLNKKYAQIRQIISE</sequence>
<protein>
    <submittedName>
        <fullName evidence="1">Uncharacterized protein</fullName>
    </submittedName>
</protein>
<dbReference type="EMBL" id="UINC01029979">
    <property type="protein sequence ID" value="SVB13630.1"/>
    <property type="molecule type" value="Genomic_DNA"/>
</dbReference>
<evidence type="ECO:0000313" key="1">
    <source>
        <dbReference type="EMBL" id="SVB13630.1"/>
    </source>
</evidence>
<reference evidence="1" key="1">
    <citation type="submission" date="2018-05" db="EMBL/GenBank/DDBJ databases">
        <authorList>
            <person name="Lanie J.A."/>
            <person name="Ng W.-L."/>
            <person name="Kazmierczak K.M."/>
            <person name="Andrzejewski T.M."/>
            <person name="Davidsen T.M."/>
            <person name="Wayne K.J."/>
            <person name="Tettelin H."/>
            <person name="Glass J.I."/>
            <person name="Rusch D."/>
            <person name="Podicherti R."/>
            <person name="Tsui H.-C.T."/>
            <person name="Winkler M.E."/>
        </authorList>
    </citation>
    <scope>NUCLEOTIDE SEQUENCE</scope>
</reference>